<accession>A0A5K7ZQN0</accession>
<dbReference type="KEGG" id="dov:DSCO28_33250"/>
<organism evidence="1 2">
    <name type="scientific">Desulfosarcina ovata subsp. sediminis</name>
    <dbReference type="NCBI Taxonomy" id="885957"/>
    <lineage>
        <taxon>Bacteria</taxon>
        <taxon>Pseudomonadati</taxon>
        <taxon>Thermodesulfobacteriota</taxon>
        <taxon>Desulfobacteria</taxon>
        <taxon>Desulfobacterales</taxon>
        <taxon>Desulfosarcinaceae</taxon>
        <taxon>Desulfosarcina</taxon>
    </lineage>
</organism>
<evidence type="ECO:0000313" key="2">
    <source>
        <dbReference type="Proteomes" id="UP000425960"/>
    </source>
</evidence>
<sequence>MHFDVVMTIIGDSLYTMLSQKLRGFEECDAPRQLCSRPRCGQAKKAKRLLALSEAGAQPDFKVVTMTPAAVKLIMAGWNQAQSFFQITI</sequence>
<dbReference type="AlphaFoldDB" id="A0A5K7ZQN0"/>
<protein>
    <submittedName>
        <fullName evidence="1">Uncharacterized protein</fullName>
    </submittedName>
</protein>
<reference evidence="1 2" key="1">
    <citation type="submission" date="2019-11" db="EMBL/GenBank/DDBJ databases">
        <title>Comparative genomics of hydrocarbon-degrading Desulfosarcina strains.</title>
        <authorList>
            <person name="Watanabe M."/>
            <person name="Kojima H."/>
            <person name="Fukui M."/>
        </authorList>
    </citation>
    <scope>NUCLEOTIDE SEQUENCE [LARGE SCALE GENOMIC DNA]</scope>
    <source>
        <strain evidence="1 2">28bB2T</strain>
    </source>
</reference>
<dbReference type="EMBL" id="AP021876">
    <property type="protein sequence ID" value="BBO82759.1"/>
    <property type="molecule type" value="Genomic_DNA"/>
</dbReference>
<gene>
    <name evidence="1" type="ORF">DSCO28_33250</name>
</gene>
<evidence type="ECO:0000313" key="1">
    <source>
        <dbReference type="EMBL" id="BBO82759.1"/>
    </source>
</evidence>
<dbReference type="Proteomes" id="UP000425960">
    <property type="component" value="Chromosome"/>
</dbReference>
<name>A0A5K7ZQN0_9BACT</name>
<proteinExistence type="predicted"/>